<dbReference type="AlphaFoldDB" id="A0AAU6P924"/>
<dbReference type="KEGG" id="mcaa:R3L15_02885"/>
<protein>
    <submittedName>
        <fullName evidence="2">Curli production assembly/transport component CsgG</fullName>
    </submittedName>
</protein>
<dbReference type="RefSeq" id="WP_338733124.1">
    <property type="nucleotide sequence ID" value="NZ_CP136924.1"/>
</dbReference>
<gene>
    <name evidence="2" type="ORF">R3L15_02885</name>
    <name evidence="1" type="ORF">R3L16_04510</name>
</gene>
<name>A0AAU6P924_9FLAO</name>
<proteinExistence type="predicted"/>
<dbReference type="EMBL" id="CP136925">
    <property type="protein sequence ID" value="WXA13823.1"/>
    <property type="molecule type" value="Genomic_DNA"/>
</dbReference>
<dbReference type="SUPFAM" id="SSF56925">
    <property type="entry name" value="OMPA-like"/>
    <property type="match status" value="1"/>
</dbReference>
<keyword evidence="3" id="KW-1185">Reference proteome</keyword>
<evidence type="ECO:0000313" key="2">
    <source>
        <dbReference type="EMBL" id="WXA13823.1"/>
    </source>
</evidence>
<organism evidence="2">
    <name type="scientific">Mangrovimonas cancribranchiae</name>
    <dbReference type="NCBI Taxonomy" id="3080055"/>
    <lineage>
        <taxon>Bacteria</taxon>
        <taxon>Pseudomonadati</taxon>
        <taxon>Bacteroidota</taxon>
        <taxon>Flavobacteriia</taxon>
        <taxon>Flavobacteriales</taxon>
        <taxon>Flavobacteriaceae</taxon>
        <taxon>Mangrovimonas</taxon>
    </lineage>
</organism>
<dbReference type="EMBL" id="CP136924">
    <property type="protein sequence ID" value="WXA03756.1"/>
    <property type="molecule type" value="Genomic_DNA"/>
</dbReference>
<dbReference type="Proteomes" id="UP001368318">
    <property type="component" value="Chromosome"/>
</dbReference>
<dbReference type="InterPro" id="IPR011250">
    <property type="entry name" value="OMP/PagP_B-barrel"/>
</dbReference>
<reference evidence="2 3" key="1">
    <citation type="submission" date="2023-10" db="EMBL/GenBank/DDBJ databases">
        <title>Culture-based analysis of two novel bacteria associated with mangrove crab gills.</title>
        <authorList>
            <person name="Yang X."/>
            <person name="Garuglieri E."/>
            <person name="Van Goethem M.W."/>
            <person name="Fusi M."/>
            <person name="Marasco R."/>
            <person name="Daffonchio D.G."/>
        </authorList>
    </citation>
    <scope>NUCLEOTIDE SEQUENCE</scope>
    <source>
        <strain evidence="2">UG2-1</strain>
        <strain evidence="1">UG2-2</strain>
        <strain evidence="3">UG2_2</strain>
    </source>
</reference>
<evidence type="ECO:0000313" key="3">
    <source>
        <dbReference type="Proteomes" id="UP001368318"/>
    </source>
</evidence>
<sequence>MPINKNLKVLTLIVFGWSFITAFSQEANSSYFKKENFFIYRGNNVLEGGLGTSVINGDYSNPMFEIYFKAGYKRYIIPYVNVNVSYHKFNLAAKNIYNEGFMSFDVNLEATLMPYDKFSPHIYVGGGIHASNYFNQTDPKAQAGIALEYIFSDNIGLKIFSDYNHVFSDLVDGLAYGKSNDVYWRLGFGVNYYFGRKRVKHSNQPTIINSNPIIDNK</sequence>
<evidence type="ECO:0000313" key="1">
    <source>
        <dbReference type="EMBL" id="WXA03756.1"/>
    </source>
</evidence>
<accession>A0AAU6P924</accession>